<name>A0ABS3CPK7_9ALTE</name>
<proteinExistence type="predicted"/>
<reference evidence="1 2" key="1">
    <citation type="submission" date="2021-03" db="EMBL/GenBank/DDBJ databases">
        <title>novel species isolated from a fishpond in China.</title>
        <authorList>
            <person name="Lu H."/>
            <person name="Cai Z."/>
        </authorList>
    </citation>
    <scope>NUCLEOTIDE SEQUENCE [LARGE SCALE GENOMIC DNA]</scope>
    <source>
        <strain evidence="1 2">Y57</strain>
    </source>
</reference>
<dbReference type="Pfam" id="PF08895">
    <property type="entry name" value="DUF1840"/>
    <property type="match status" value="1"/>
</dbReference>
<organism evidence="1 2">
    <name type="scientific">Bowmanella yangjiangensis</name>
    <dbReference type="NCBI Taxonomy" id="2811230"/>
    <lineage>
        <taxon>Bacteria</taxon>
        <taxon>Pseudomonadati</taxon>
        <taxon>Pseudomonadota</taxon>
        <taxon>Gammaproteobacteria</taxon>
        <taxon>Alteromonadales</taxon>
        <taxon>Alteromonadaceae</taxon>
        <taxon>Bowmanella</taxon>
    </lineage>
</organism>
<keyword evidence="2" id="KW-1185">Reference proteome</keyword>
<dbReference type="RefSeq" id="WP_206592224.1">
    <property type="nucleotide sequence ID" value="NZ_JAFKCS010000001.1"/>
</dbReference>
<dbReference type="EMBL" id="JAFKCS010000001">
    <property type="protein sequence ID" value="MBN7818396.1"/>
    <property type="molecule type" value="Genomic_DNA"/>
</dbReference>
<protein>
    <submittedName>
        <fullName evidence="1">DUF1840 domain-containing protein</fullName>
    </submittedName>
</protein>
<comment type="caution">
    <text evidence="1">The sequence shown here is derived from an EMBL/GenBank/DDBJ whole genome shotgun (WGS) entry which is preliminary data.</text>
</comment>
<dbReference type="InterPro" id="IPR014991">
    <property type="entry name" value="DUF1840"/>
</dbReference>
<accession>A0ABS3CPK7</accession>
<sequence length="97" mass="10317">MLVTFSCQMYGDVTFFGGAAVSLLKMMGRSGAVPGAISAEDVPEALKQLTDAVKTLPGDDQASDDQEERPVPLKDRAAPLLELLKAAASANVYVMWE</sequence>
<evidence type="ECO:0000313" key="2">
    <source>
        <dbReference type="Proteomes" id="UP000663992"/>
    </source>
</evidence>
<evidence type="ECO:0000313" key="1">
    <source>
        <dbReference type="EMBL" id="MBN7818396.1"/>
    </source>
</evidence>
<gene>
    <name evidence="1" type="ORF">J0A65_00895</name>
</gene>
<dbReference type="Proteomes" id="UP000663992">
    <property type="component" value="Unassembled WGS sequence"/>
</dbReference>